<feature type="signal peptide" evidence="1">
    <location>
        <begin position="1"/>
        <end position="19"/>
    </location>
</feature>
<keyword evidence="3" id="KW-1185">Reference proteome</keyword>
<dbReference type="AlphaFoldDB" id="A0A165PPL1"/>
<evidence type="ECO:0000256" key="1">
    <source>
        <dbReference type="SAM" id="SignalP"/>
    </source>
</evidence>
<accession>A0A165PPL1</accession>
<evidence type="ECO:0000313" key="3">
    <source>
        <dbReference type="Proteomes" id="UP000077266"/>
    </source>
</evidence>
<dbReference type="OrthoDB" id="3362246at2759"/>
<gene>
    <name evidence="2" type="ORF">EXIGLDRAFT_759978</name>
</gene>
<keyword evidence="1" id="KW-0732">Signal</keyword>
<dbReference type="Proteomes" id="UP000077266">
    <property type="component" value="Unassembled WGS sequence"/>
</dbReference>
<reference evidence="2 3" key="1">
    <citation type="journal article" date="2016" name="Mol. Biol. Evol.">
        <title>Comparative Genomics of Early-Diverging Mushroom-Forming Fungi Provides Insights into the Origins of Lignocellulose Decay Capabilities.</title>
        <authorList>
            <person name="Nagy L.G."/>
            <person name="Riley R."/>
            <person name="Tritt A."/>
            <person name="Adam C."/>
            <person name="Daum C."/>
            <person name="Floudas D."/>
            <person name="Sun H."/>
            <person name="Yadav J.S."/>
            <person name="Pangilinan J."/>
            <person name="Larsson K.H."/>
            <person name="Matsuura K."/>
            <person name="Barry K."/>
            <person name="Labutti K."/>
            <person name="Kuo R."/>
            <person name="Ohm R.A."/>
            <person name="Bhattacharya S.S."/>
            <person name="Shirouzu T."/>
            <person name="Yoshinaga Y."/>
            <person name="Martin F.M."/>
            <person name="Grigoriev I.V."/>
            <person name="Hibbett D.S."/>
        </authorList>
    </citation>
    <scope>NUCLEOTIDE SEQUENCE [LARGE SCALE GENOMIC DNA]</scope>
    <source>
        <strain evidence="2 3">HHB12029</strain>
    </source>
</reference>
<proteinExistence type="predicted"/>
<evidence type="ECO:0000313" key="2">
    <source>
        <dbReference type="EMBL" id="KZW02483.1"/>
    </source>
</evidence>
<sequence>MFKLTVAAFLAVAVAGVAGLVINTPTSLVACEPALLSFSGADGPVEIQVFKGGLTGDPSETPLEVLPVVPEGQNQTTWVVDTPAGQDVMFMAFDLTTGFSAFTADVSVTAGTET</sequence>
<name>A0A165PPL1_EXIGL</name>
<dbReference type="PROSITE" id="PS51257">
    <property type="entry name" value="PROKAR_LIPOPROTEIN"/>
    <property type="match status" value="1"/>
</dbReference>
<protein>
    <recommendedName>
        <fullName evidence="4">Secreted protein</fullName>
    </recommendedName>
</protein>
<dbReference type="InParanoid" id="A0A165PPL1"/>
<dbReference type="EMBL" id="KV425888">
    <property type="protein sequence ID" value="KZW02483.1"/>
    <property type="molecule type" value="Genomic_DNA"/>
</dbReference>
<feature type="chain" id="PRO_5007864159" description="Secreted protein" evidence="1">
    <location>
        <begin position="20"/>
        <end position="114"/>
    </location>
</feature>
<dbReference type="STRING" id="1314781.A0A165PPL1"/>
<evidence type="ECO:0008006" key="4">
    <source>
        <dbReference type="Google" id="ProtNLM"/>
    </source>
</evidence>
<organism evidence="2 3">
    <name type="scientific">Exidia glandulosa HHB12029</name>
    <dbReference type="NCBI Taxonomy" id="1314781"/>
    <lineage>
        <taxon>Eukaryota</taxon>
        <taxon>Fungi</taxon>
        <taxon>Dikarya</taxon>
        <taxon>Basidiomycota</taxon>
        <taxon>Agaricomycotina</taxon>
        <taxon>Agaricomycetes</taxon>
        <taxon>Auriculariales</taxon>
        <taxon>Exidiaceae</taxon>
        <taxon>Exidia</taxon>
    </lineage>
</organism>